<protein>
    <submittedName>
        <fullName evidence="1">Uncharacterized protein</fullName>
    </submittedName>
</protein>
<comment type="caution">
    <text evidence="1">The sequence shown here is derived from an EMBL/GenBank/DDBJ whole genome shotgun (WGS) entry which is preliminary data.</text>
</comment>
<gene>
    <name evidence="1" type="ORF">TRFO_03249</name>
</gene>
<dbReference type="EMBL" id="MLAK01000421">
    <property type="protein sequence ID" value="OHT14175.1"/>
    <property type="molecule type" value="Genomic_DNA"/>
</dbReference>
<reference evidence="1" key="1">
    <citation type="submission" date="2016-10" db="EMBL/GenBank/DDBJ databases">
        <authorList>
            <person name="Benchimol M."/>
            <person name="Almeida L.G."/>
            <person name="Vasconcelos A.T."/>
            <person name="Perreira-Neves A."/>
            <person name="Rosa I.A."/>
            <person name="Tasca T."/>
            <person name="Bogo M.R."/>
            <person name="de Souza W."/>
        </authorList>
    </citation>
    <scope>NUCLEOTIDE SEQUENCE [LARGE SCALE GENOMIC DNA]</scope>
    <source>
        <strain evidence="1">K</strain>
    </source>
</reference>
<dbReference type="RefSeq" id="XP_068367311.1">
    <property type="nucleotide sequence ID" value="XM_068491173.1"/>
</dbReference>
<dbReference type="AlphaFoldDB" id="A0A1J4KSB5"/>
<dbReference type="VEuPathDB" id="TrichDB:TRFO_03249"/>
<dbReference type="Proteomes" id="UP000179807">
    <property type="component" value="Unassembled WGS sequence"/>
</dbReference>
<name>A0A1J4KSB5_9EUKA</name>
<evidence type="ECO:0000313" key="2">
    <source>
        <dbReference type="Proteomes" id="UP000179807"/>
    </source>
</evidence>
<sequence length="78" mass="9083">MKLNINDKNNVFIKVIDLSKGNTVTIYYHELHTFFDIAKILDNSEMVQVCFNQNTELTLDNALEFVIVKEKFNSKSKL</sequence>
<accession>A0A1J4KSB5</accession>
<organism evidence="1 2">
    <name type="scientific">Tritrichomonas foetus</name>
    <dbReference type="NCBI Taxonomy" id="1144522"/>
    <lineage>
        <taxon>Eukaryota</taxon>
        <taxon>Metamonada</taxon>
        <taxon>Parabasalia</taxon>
        <taxon>Tritrichomonadida</taxon>
        <taxon>Tritrichomonadidae</taxon>
        <taxon>Tritrichomonas</taxon>
    </lineage>
</organism>
<dbReference type="GeneID" id="94825877"/>
<proteinExistence type="predicted"/>
<keyword evidence="2" id="KW-1185">Reference proteome</keyword>
<evidence type="ECO:0000313" key="1">
    <source>
        <dbReference type="EMBL" id="OHT14175.1"/>
    </source>
</evidence>